<dbReference type="AlphaFoldDB" id="A0A6I8Q538"/>
<sequence length="149" mass="16969">MSSREGARQSSSAEQPASPSQSPKRGRGRPRKPQKEPTAGEPSPKRPRGRPKGSKNKSPSKSAQKKEEASGEKRPRGRPRKWPQQEKKSGRLYCKLFNVNNPGPQIFTGHHHGQMDSPNKYNIYNFFFFFFFFGGPGKQVKFRFKVGHR</sequence>
<evidence type="ECO:0000256" key="8">
    <source>
        <dbReference type="ARBA" id="ARBA00023163"/>
    </source>
</evidence>
<organism evidence="11">
    <name type="scientific">Xenopus tropicalis</name>
    <name type="common">Western clawed frog</name>
    <name type="synonym">Silurana tropicalis</name>
    <dbReference type="NCBI Taxonomy" id="8364"/>
    <lineage>
        <taxon>Eukaryota</taxon>
        <taxon>Metazoa</taxon>
        <taxon>Chordata</taxon>
        <taxon>Craniata</taxon>
        <taxon>Vertebrata</taxon>
        <taxon>Euteleostomi</taxon>
        <taxon>Amphibia</taxon>
        <taxon>Batrachia</taxon>
        <taxon>Anura</taxon>
        <taxon>Pipoidea</taxon>
        <taxon>Pipidae</taxon>
        <taxon>Xenopodinae</taxon>
        <taxon>Xenopus</taxon>
        <taxon>Silurana</taxon>
    </lineage>
</organism>
<keyword evidence="5" id="KW-0007">Acetylation</keyword>
<comment type="similarity">
    <text evidence="2">Belongs to the HMGA family.</text>
</comment>
<evidence type="ECO:0000256" key="5">
    <source>
        <dbReference type="ARBA" id="ARBA00022990"/>
    </source>
</evidence>
<dbReference type="InterPro" id="IPR017956">
    <property type="entry name" value="AT_hook_DNA-bd_motif"/>
</dbReference>
<evidence type="ECO:0000256" key="10">
    <source>
        <dbReference type="SAM" id="MobiDB-lite"/>
    </source>
</evidence>
<evidence type="ECO:0000256" key="6">
    <source>
        <dbReference type="ARBA" id="ARBA00023015"/>
    </source>
</evidence>
<protein>
    <recommendedName>
        <fullName evidence="12">High mobility group AT-hook 2</fullName>
    </recommendedName>
</protein>
<evidence type="ECO:0000256" key="2">
    <source>
        <dbReference type="ARBA" id="ARBA00010812"/>
    </source>
</evidence>
<dbReference type="PRINTS" id="PR00929">
    <property type="entry name" value="ATHOOK"/>
</dbReference>
<feature type="compositionally biased region" description="Basic and acidic residues" evidence="10">
    <location>
        <begin position="64"/>
        <end position="74"/>
    </location>
</feature>
<dbReference type="InParanoid" id="A0A6I8Q538"/>
<dbReference type="GO" id="GO:0000785">
    <property type="term" value="C:chromatin"/>
    <property type="evidence" value="ECO:0007669"/>
    <property type="project" value="InterPro"/>
</dbReference>
<name>A0A6I8Q538_XENTR</name>
<keyword evidence="6" id="KW-0805">Transcription regulation</keyword>
<dbReference type="GO" id="GO:0006355">
    <property type="term" value="P:regulation of DNA-templated transcription"/>
    <property type="evidence" value="ECO:0007669"/>
    <property type="project" value="InterPro"/>
</dbReference>
<feature type="compositionally biased region" description="Low complexity" evidence="10">
    <location>
        <begin position="8"/>
        <end position="23"/>
    </location>
</feature>
<accession>A0A6I8Q538</accession>
<dbReference type="InterPro" id="IPR000116">
    <property type="entry name" value="HMGA"/>
</dbReference>
<dbReference type="GO" id="GO:0005634">
    <property type="term" value="C:nucleus"/>
    <property type="evidence" value="ECO:0007669"/>
    <property type="project" value="UniProtKB-SubCell"/>
</dbReference>
<feature type="compositionally biased region" description="Basic residues" evidence="10">
    <location>
        <begin position="45"/>
        <end position="55"/>
    </location>
</feature>
<dbReference type="PANTHER" id="PTHR23341:SF4">
    <property type="entry name" value="HIGH MOBILITY GROUP PROTEIN HMGI-C"/>
    <property type="match status" value="1"/>
</dbReference>
<dbReference type="Bgee" id="ENSXETG00000038155">
    <property type="expression patterns" value="Expressed in 4-cell stage embryo and 15 other cell types or tissues"/>
</dbReference>
<keyword evidence="9" id="KW-0539">Nucleus</keyword>
<keyword evidence="4" id="KW-0677">Repeat</keyword>
<feature type="region of interest" description="Disordered" evidence="10">
    <location>
        <begin position="1"/>
        <end position="91"/>
    </location>
</feature>
<keyword evidence="8" id="KW-0804">Transcription</keyword>
<dbReference type="GO" id="GO:0003677">
    <property type="term" value="F:DNA binding"/>
    <property type="evidence" value="ECO:0007669"/>
    <property type="project" value="UniProtKB-KW"/>
</dbReference>
<reference evidence="11" key="2">
    <citation type="submission" date="2020-05" db="UniProtKB">
        <authorList>
            <consortium name="Ensembl"/>
        </authorList>
    </citation>
    <scope>IDENTIFICATION</scope>
</reference>
<evidence type="ECO:0000256" key="4">
    <source>
        <dbReference type="ARBA" id="ARBA00022737"/>
    </source>
</evidence>
<evidence type="ECO:0000256" key="7">
    <source>
        <dbReference type="ARBA" id="ARBA00023125"/>
    </source>
</evidence>
<dbReference type="GO" id="GO:0010557">
    <property type="term" value="P:positive regulation of macromolecule biosynthetic process"/>
    <property type="evidence" value="ECO:0007669"/>
    <property type="project" value="UniProtKB-ARBA"/>
</dbReference>
<dbReference type="PRINTS" id="PR00930">
    <property type="entry name" value="HIGHMOBLTYIY"/>
</dbReference>
<comment type="subcellular location">
    <subcellularLocation>
        <location evidence="1">Nucleus</location>
    </subcellularLocation>
</comment>
<dbReference type="GeneTree" id="ENSGT01000000214687"/>
<reference evidence="11" key="1">
    <citation type="journal article" date="2010" name="Science">
        <title>The genome of the Western clawed frog Xenopus tropicalis.</title>
        <authorList>
            <person name="Hellsten U."/>
            <person name="Harland R.M."/>
            <person name="Gilchrist M.J."/>
            <person name="Hendrix D."/>
            <person name="Jurka J."/>
            <person name="Kapitonov V."/>
            <person name="Ovcharenko I."/>
            <person name="Putnam N.H."/>
            <person name="Shu S."/>
            <person name="Taher L."/>
            <person name="Blitz I.L."/>
            <person name="Blumberg B."/>
            <person name="Dichmann D.S."/>
            <person name="Dubchak I."/>
            <person name="Amaya E."/>
            <person name="Detter J.C."/>
            <person name="Fletcher R."/>
            <person name="Gerhard D.S."/>
            <person name="Goodstein D."/>
            <person name="Graves T."/>
            <person name="Grigoriev I.V."/>
            <person name="Grimwood J."/>
            <person name="Kawashima T."/>
            <person name="Lindquist E."/>
            <person name="Lucas S.M."/>
            <person name="Mead P.E."/>
            <person name="Mitros T."/>
            <person name="Ogino H."/>
            <person name="Ohta Y."/>
            <person name="Poliakov A.V."/>
            <person name="Pollet N."/>
            <person name="Robert J."/>
            <person name="Salamov A."/>
            <person name="Sater A.K."/>
            <person name="Schmutz J."/>
            <person name="Terry A."/>
            <person name="Vize P.D."/>
            <person name="Warren W.C."/>
            <person name="Wells D."/>
            <person name="Wills A."/>
            <person name="Wilson R.K."/>
            <person name="Zimmerman L.B."/>
            <person name="Zorn A.M."/>
            <person name="Grainger R."/>
            <person name="Grammer T."/>
            <person name="Khokha M.K."/>
            <person name="Richardson P.M."/>
            <person name="Rokhsar D.S."/>
        </authorList>
    </citation>
    <scope>NUCLEOTIDE SEQUENCE [LARGE SCALE GENOMIC DNA]</scope>
    <source>
        <strain evidence="11">Nigerian</strain>
    </source>
</reference>
<proteinExistence type="inferred from homology"/>
<evidence type="ECO:0000256" key="1">
    <source>
        <dbReference type="ARBA" id="ARBA00004123"/>
    </source>
</evidence>
<dbReference type="SMART" id="SM00384">
    <property type="entry name" value="AT_hook"/>
    <property type="match status" value="3"/>
</dbReference>
<dbReference type="Ensembl" id="ENSXETT00000098797">
    <property type="protein sequence ID" value="ENSXETP00000067602"/>
    <property type="gene ID" value="ENSXETG00000038155"/>
</dbReference>
<dbReference type="PANTHER" id="PTHR23341">
    <property type="entry name" value="HIGH MOBILITY GROUP PROTEINS HMG-A AND C"/>
    <property type="match status" value="1"/>
</dbReference>
<evidence type="ECO:0000313" key="11">
    <source>
        <dbReference type="Ensembl" id="ENSXETP00000067602"/>
    </source>
</evidence>
<evidence type="ECO:0000256" key="9">
    <source>
        <dbReference type="ARBA" id="ARBA00023242"/>
    </source>
</evidence>
<keyword evidence="3" id="KW-0597">Phosphoprotein</keyword>
<keyword evidence="7" id="KW-0238">DNA-binding</keyword>
<evidence type="ECO:0000256" key="3">
    <source>
        <dbReference type="ARBA" id="ARBA00022553"/>
    </source>
</evidence>
<evidence type="ECO:0008006" key="12">
    <source>
        <dbReference type="Google" id="ProtNLM"/>
    </source>
</evidence>